<keyword evidence="3" id="KW-0446">Lipid-binding</keyword>
<dbReference type="Pfam" id="PF05719">
    <property type="entry name" value="GPP34"/>
    <property type="match status" value="1"/>
</dbReference>
<keyword evidence="6" id="KW-1185">Reference proteome</keyword>
<comment type="subcellular location">
    <subcellularLocation>
        <location evidence="1">Golgi apparatus membrane</location>
        <topology evidence="1">Peripheral membrane protein</topology>
        <orientation evidence="1">Cytoplasmic side</orientation>
    </subcellularLocation>
</comment>
<organism evidence="5 6">
    <name type="scientific">Streptomyces albiflavescens</name>
    <dbReference type="NCBI Taxonomy" id="1623582"/>
    <lineage>
        <taxon>Bacteria</taxon>
        <taxon>Bacillati</taxon>
        <taxon>Actinomycetota</taxon>
        <taxon>Actinomycetes</taxon>
        <taxon>Kitasatosporales</taxon>
        <taxon>Streptomycetaceae</taxon>
        <taxon>Streptomyces</taxon>
    </lineage>
</organism>
<gene>
    <name evidence="5" type="ORF">GCM10011579_034040</name>
</gene>
<evidence type="ECO:0008006" key="7">
    <source>
        <dbReference type="Google" id="ProtNLM"/>
    </source>
</evidence>
<evidence type="ECO:0000313" key="5">
    <source>
        <dbReference type="EMBL" id="GGN64547.1"/>
    </source>
</evidence>
<keyword evidence="2" id="KW-0333">Golgi apparatus</keyword>
<evidence type="ECO:0000256" key="2">
    <source>
        <dbReference type="ARBA" id="ARBA00023034"/>
    </source>
</evidence>
<sequence length="213" mass="22730">MNALPYRMYLLAYDASARGPYDRARTGFLVRVAALVDLTLRGHLMEREGAVRVTEPGPVGDPVLDRVLDEVAASTHGWKHLTRRRGTQTLQAVEDQLAARGQLIVEPGRIPVLSGRHATVPDPDAVRALHAYVTAILRAATSAHEVALEDAALVALAAAGRIGSVVSGQDRRRHRARIDDLTGRLGELAPGLEATVRGLRTTMIAAQGGMGGS</sequence>
<dbReference type="GO" id="GO:0070273">
    <property type="term" value="F:phosphatidylinositol-4-phosphate binding"/>
    <property type="evidence" value="ECO:0007669"/>
    <property type="project" value="InterPro"/>
</dbReference>
<dbReference type="RefSeq" id="WP_308429318.1">
    <property type="nucleotide sequence ID" value="NZ_BMMM01000005.1"/>
</dbReference>
<evidence type="ECO:0000313" key="6">
    <source>
        <dbReference type="Proteomes" id="UP000600365"/>
    </source>
</evidence>
<dbReference type="GO" id="GO:0005737">
    <property type="term" value="C:cytoplasm"/>
    <property type="evidence" value="ECO:0007669"/>
    <property type="project" value="UniProtKB-ARBA"/>
</dbReference>
<dbReference type="InterPro" id="IPR008628">
    <property type="entry name" value="GPP34-like"/>
</dbReference>
<dbReference type="AlphaFoldDB" id="A0A917Y4B9"/>
<dbReference type="Gene3D" id="1.10.3630.10">
    <property type="entry name" value="yeast vps74-n-term truncation variant domain like"/>
    <property type="match status" value="1"/>
</dbReference>
<proteinExistence type="predicted"/>
<comment type="caution">
    <text evidence="5">The sequence shown here is derived from an EMBL/GenBank/DDBJ whole genome shotgun (WGS) entry which is preliminary data.</text>
</comment>
<accession>A0A917Y4B9</accession>
<evidence type="ECO:0000256" key="4">
    <source>
        <dbReference type="ARBA" id="ARBA00023136"/>
    </source>
</evidence>
<dbReference type="InterPro" id="IPR038261">
    <property type="entry name" value="GPP34-like_sf"/>
</dbReference>
<dbReference type="Proteomes" id="UP000600365">
    <property type="component" value="Unassembled WGS sequence"/>
</dbReference>
<evidence type="ECO:0000256" key="1">
    <source>
        <dbReference type="ARBA" id="ARBA00004255"/>
    </source>
</evidence>
<reference evidence="5 6" key="1">
    <citation type="journal article" date="2014" name="Int. J. Syst. Evol. Microbiol.">
        <title>Complete genome sequence of Corynebacterium casei LMG S-19264T (=DSM 44701T), isolated from a smear-ripened cheese.</title>
        <authorList>
            <consortium name="US DOE Joint Genome Institute (JGI-PGF)"/>
            <person name="Walter F."/>
            <person name="Albersmeier A."/>
            <person name="Kalinowski J."/>
            <person name="Ruckert C."/>
        </authorList>
    </citation>
    <scope>NUCLEOTIDE SEQUENCE [LARGE SCALE GENOMIC DNA]</scope>
    <source>
        <strain evidence="5 6">CGMCC 4.7111</strain>
    </source>
</reference>
<name>A0A917Y4B9_9ACTN</name>
<dbReference type="EMBL" id="BMMM01000005">
    <property type="protein sequence ID" value="GGN64547.1"/>
    <property type="molecule type" value="Genomic_DNA"/>
</dbReference>
<keyword evidence="4" id="KW-0472">Membrane</keyword>
<dbReference type="GO" id="GO:0012505">
    <property type="term" value="C:endomembrane system"/>
    <property type="evidence" value="ECO:0007669"/>
    <property type="project" value="UniProtKB-ARBA"/>
</dbReference>
<protein>
    <recommendedName>
        <fullName evidence="7">GPP34 family phosphoprotein</fullName>
    </recommendedName>
</protein>
<evidence type="ECO:0000256" key="3">
    <source>
        <dbReference type="ARBA" id="ARBA00023121"/>
    </source>
</evidence>